<accession>A0ABT5QH14</accession>
<dbReference type="SUPFAM" id="SSF141371">
    <property type="entry name" value="PilZ domain-like"/>
    <property type="match status" value="2"/>
</dbReference>
<comment type="caution">
    <text evidence="6">The sequence shown here is derived from an EMBL/GenBank/DDBJ whole genome shotgun (WGS) entry which is preliminary data.</text>
</comment>
<dbReference type="RefSeq" id="WP_274140266.1">
    <property type="nucleotide sequence ID" value="NZ_JAJUBB010000002.1"/>
</dbReference>
<feature type="domain" description="PilZ" evidence="4">
    <location>
        <begin position="117"/>
        <end position="216"/>
    </location>
</feature>
<dbReference type="Proteomes" id="UP001149821">
    <property type="component" value="Unassembled WGS sequence"/>
</dbReference>
<keyword evidence="1" id="KW-0973">c-di-GMP</keyword>
<name>A0ABT5QH14_9GAMM</name>
<evidence type="ECO:0000256" key="3">
    <source>
        <dbReference type="ARBA" id="ARBA00023143"/>
    </source>
</evidence>
<proteinExistence type="predicted"/>
<keyword evidence="7" id="KW-1185">Reference proteome</keyword>
<dbReference type="InterPro" id="IPR009926">
    <property type="entry name" value="T3SS_YcgR_PilZN"/>
</dbReference>
<dbReference type="Pfam" id="PF12945">
    <property type="entry name" value="PilZNR"/>
    <property type="match status" value="1"/>
</dbReference>
<sequence>MIITDTLTPAAFLPTIAVGSALSFELKYKDKISAFSGPSKLIGFRDKKYILLETPSDPELSKLLNDPSGLQVVVKGLNCSRFGEIFVFKTHILSVMHRPEKMLAVALPDVVNIHRMRKFARYTISRIVQLEIDGRNTLAKLADFSLGGCAIRTAANLFVDQGEVLRVVINSLFHEPVCFDGVVASVSSHGEGIQLGIQFNETATDALKNTLGRLIVQADHISEATASVTTSSTTETAASVGA</sequence>
<keyword evidence="6" id="KW-0966">Cell projection</keyword>
<dbReference type="EMBL" id="JAJUBB010000002">
    <property type="protein sequence ID" value="MDD1780261.1"/>
    <property type="molecule type" value="Genomic_DNA"/>
</dbReference>
<protein>
    <submittedName>
        <fullName evidence="6">Flagellar brake protein</fullName>
    </submittedName>
</protein>
<dbReference type="InterPro" id="IPR012349">
    <property type="entry name" value="Split_barrel_FMN-bd"/>
</dbReference>
<dbReference type="InterPro" id="IPR009875">
    <property type="entry name" value="PilZ_domain"/>
</dbReference>
<keyword evidence="6" id="KW-0282">Flagellum</keyword>
<reference evidence="6" key="1">
    <citation type="submission" date="2021-12" db="EMBL/GenBank/DDBJ databases">
        <title>Enterovibrio ZSDZ35 sp. nov. and Enterovibrio ZSDZ42 sp. nov., isolated from coastal seawater in Qingdao.</title>
        <authorList>
            <person name="Zhang P."/>
        </authorList>
    </citation>
    <scope>NUCLEOTIDE SEQUENCE</scope>
    <source>
        <strain evidence="6">ZSDZ35</strain>
    </source>
</reference>
<keyword evidence="6" id="KW-0969">Cilium</keyword>
<evidence type="ECO:0000256" key="2">
    <source>
        <dbReference type="ARBA" id="ARBA00022741"/>
    </source>
</evidence>
<evidence type="ECO:0000313" key="7">
    <source>
        <dbReference type="Proteomes" id="UP001149821"/>
    </source>
</evidence>
<keyword evidence="2" id="KW-0547">Nucleotide-binding</keyword>
<evidence type="ECO:0000256" key="1">
    <source>
        <dbReference type="ARBA" id="ARBA00022636"/>
    </source>
</evidence>
<dbReference type="Gene3D" id="2.30.110.10">
    <property type="entry name" value="Electron Transport, Fmn-binding Protein, Chain A"/>
    <property type="match status" value="1"/>
</dbReference>
<evidence type="ECO:0000259" key="5">
    <source>
        <dbReference type="Pfam" id="PF12945"/>
    </source>
</evidence>
<dbReference type="Pfam" id="PF07238">
    <property type="entry name" value="PilZ"/>
    <property type="match status" value="1"/>
</dbReference>
<dbReference type="Gene3D" id="2.40.10.220">
    <property type="entry name" value="predicted glycosyltransferase like domains"/>
    <property type="match status" value="1"/>
</dbReference>
<keyword evidence="3" id="KW-0975">Bacterial flagellum</keyword>
<gene>
    <name evidence="6" type="ORF">LRP49_03515</name>
</gene>
<evidence type="ECO:0000259" key="4">
    <source>
        <dbReference type="Pfam" id="PF07238"/>
    </source>
</evidence>
<feature type="domain" description="Type III secretion system flagellar brake protein YcgR PilZN" evidence="5">
    <location>
        <begin position="18"/>
        <end position="108"/>
    </location>
</feature>
<evidence type="ECO:0000313" key="6">
    <source>
        <dbReference type="EMBL" id="MDD1780261.1"/>
    </source>
</evidence>
<organism evidence="6 7">
    <name type="scientific">Enterovibrio qingdaonensis</name>
    <dbReference type="NCBI Taxonomy" id="2899818"/>
    <lineage>
        <taxon>Bacteria</taxon>
        <taxon>Pseudomonadati</taxon>
        <taxon>Pseudomonadota</taxon>
        <taxon>Gammaproteobacteria</taxon>
        <taxon>Vibrionales</taxon>
        <taxon>Vibrionaceae</taxon>
        <taxon>Enterovibrio</taxon>
    </lineage>
</organism>